<protein>
    <recommendedName>
        <fullName evidence="3">Thioredoxin reductase</fullName>
        <ecNumber evidence="3">1.8.1.9</ecNumber>
    </recommendedName>
</protein>
<dbReference type="InterPro" id="IPR005982">
    <property type="entry name" value="Thioredox_Rdtase"/>
</dbReference>
<feature type="domain" description="FAD/NAD(P)-binding" evidence="4">
    <location>
        <begin position="11"/>
        <end position="300"/>
    </location>
</feature>
<comment type="caution">
    <text evidence="5">The sequence shown here is derived from an EMBL/GenBank/DDBJ whole genome shotgun (WGS) entry which is preliminary data.</text>
</comment>
<dbReference type="InterPro" id="IPR050097">
    <property type="entry name" value="Ferredoxin-NADP_redctase_2"/>
</dbReference>
<evidence type="ECO:0000256" key="3">
    <source>
        <dbReference type="RuleBase" id="RU003880"/>
    </source>
</evidence>
<evidence type="ECO:0000313" key="6">
    <source>
        <dbReference type="Proteomes" id="UP000032049"/>
    </source>
</evidence>
<dbReference type="STRING" id="1503925.TH53_20385"/>
<comment type="catalytic activity">
    <reaction evidence="3">
        <text>[thioredoxin]-dithiol + NADP(+) = [thioredoxin]-disulfide + NADPH + H(+)</text>
        <dbReference type="Rhea" id="RHEA:20345"/>
        <dbReference type="Rhea" id="RHEA-COMP:10698"/>
        <dbReference type="Rhea" id="RHEA-COMP:10700"/>
        <dbReference type="ChEBI" id="CHEBI:15378"/>
        <dbReference type="ChEBI" id="CHEBI:29950"/>
        <dbReference type="ChEBI" id="CHEBI:50058"/>
        <dbReference type="ChEBI" id="CHEBI:57783"/>
        <dbReference type="ChEBI" id="CHEBI:58349"/>
        <dbReference type="EC" id="1.8.1.9"/>
    </reaction>
</comment>
<dbReference type="Gene3D" id="3.50.50.60">
    <property type="entry name" value="FAD/NAD(P)-binding domain"/>
    <property type="match status" value="2"/>
</dbReference>
<keyword evidence="6" id="KW-1185">Reference proteome</keyword>
<sequence length="322" mass="34953">MNTSQEIEHVQCLIIGSGPAGYTAAIYASRADLKPVLYTGMEAGGQLTQTTDVDNFPGYPNGIMGPEMMEDFRKQAERFGADIRFGYVSSVDFSSTPHKVVVDEIKTITADTVIISTGATAKWLGLPSEQHYNGFGVSACAVCDGFFFRNQDVAIVGAGDTAAEEATYLAKLCKKVYMLVRRDEFRASKAMVHRVLNTPNIEVIYNSEAKEVLGNGKNVTGLRILNNQTGEEKDLAVEGFFVAIGHKPNTDIFKGWLEMDETGYLKTIPGTTKTNIEGVFAAGDVQDHYYRQAVTAAGSGCMAALDAERYLAAKEHEVKAVS</sequence>
<comment type="similarity">
    <text evidence="3">Belongs to the class-II pyridine nucleotide-disulfide oxidoreductase family.</text>
</comment>
<evidence type="ECO:0000256" key="1">
    <source>
        <dbReference type="ARBA" id="ARBA00022630"/>
    </source>
</evidence>
<reference evidence="5 6" key="1">
    <citation type="submission" date="2015-01" db="EMBL/GenBank/DDBJ databases">
        <title>Draft genome sequence of Pedobacter sp. NL19 isolated from sludge of an effluent treatment pond in an abandoned uranium mine.</title>
        <authorList>
            <person name="Santos T."/>
            <person name="Caetano T."/>
            <person name="Covas C."/>
            <person name="Cruz A."/>
            <person name="Mendo S."/>
        </authorList>
    </citation>
    <scope>NUCLEOTIDE SEQUENCE [LARGE SCALE GENOMIC DNA]</scope>
    <source>
        <strain evidence="5 6">NL19</strain>
    </source>
</reference>
<dbReference type="InterPro" id="IPR023753">
    <property type="entry name" value="FAD/NAD-binding_dom"/>
</dbReference>
<dbReference type="InterPro" id="IPR036188">
    <property type="entry name" value="FAD/NAD-bd_sf"/>
</dbReference>
<dbReference type="Pfam" id="PF07992">
    <property type="entry name" value="Pyr_redox_2"/>
    <property type="match status" value="1"/>
</dbReference>
<evidence type="ECO:0000256" key="2">
    <source>
        <dbReference type="ARBA" id="ARBA00023002"/>
    </source>
</evidence>
<evidence type="ECO:0000259" key="4">
    <source>
        <dbReference type="Pfam" id="PF07992"/>
    </source>
</evidence>
<proteinExistence type="inferred from homology"/>
<dbReference type="PRINTS" id="PR00469">
    <property type="entry name" value="PNDRDTASEII"/>
</dbReference>
<accession>A0A0D0GDU9</accession>
<dbReference type="EC" id="1.8.1.9" evidence="3"/>
<dbReference type="Proteomes" id="UP000032049">
    <property type="component" value="Unassembled WGS sequence"/>
</dbReference>
<dbReference type="GO" id="GO:0005737">
    <property type="term" value="C:cytoplasm"/>
    <property type="evidence" value="ECO:0007669"/>
    <property type="project" value="InterPro"/>
</dbReference>
<comment type="cofactor">
    <cofactor evidence="3">
        <name>FAD</name>
        <dbReference type="ChEBI" id="CHEBI:57692"/>
    </cofactor>
</comment>
<gene>
    <name evidence="5" type="ORF">TH53_20385</name>
</gene>
<name>A0A0D0GDU9_9SPHI</name>
<dbReference type="PRINTS" id="PR00368">
    <property type="entry name" value="FADPNR"/>
</dbReference>
<dbReference type="GO" id="GO:0004791">
    <property type="term" value="F:thioredoxin-disulfide reductase (NADPH) activity"/>
    <property type="evidence" value="ECO:0007669"/>
    <property type="project" value="UniProtKB-UniRule"/>
</dbReference>
<keyword evidence="2 3" id="KW-0560">Oxidoreductase</keyword>
<comment type="subunit">
    <text evidence="3">Homodimer.</text>
</comment>
<organism evidence="5 6">
    <name type="scientific">Pedobacter lusitanus</name>
    <dbReference type="NCBI Taxonomy" id="1503925"/>
    <lineage>
        <taxon>Bacteria</taxon>
        <taxon>Pseudomonadati</taxon>
        <taxon>Bacteroidota</taxon>
        <taxon>Sphingobacteriia</taxon>
        <taxon>Sphingobacteriales</taxon>
        <taxon>Sphingobacteriaceae</taxon>
        <taxon>Pedobacter</taxon>
    </lineage>
</organism>
<dbReference type="OrthoDB" id="9806179at2"/>
<keyword evidence="3" id="KW-0676">Redox-active center</keyword>
<dbReference type="SUPFAM" id="SSF51905">
    <property type="entry name" value="FAD/NAD(P)-binding domain"/>
    <property type="match status" value="1"/>
</dbReference>
<dbReference type="GO" id="GO:0019430">
    <property type="term" value="P:removal of superoxide radicals"/>
    <property type="evidence" value="ECO:0007669"/>
    <property type="project" value="UniProtKB-UniRule"/>
</dbReference>
<keyword evidence="1 3" id="KW-0285">Flavoprotein</keyword>
<keyword evidence="3" id="KW-0274">FAD</keyword>
<dbReference type="NCBIfam" id="TIGR01292">
    <property type="entry name" value="TRX_reduct"/>
    <property type="match status" value="1"/>
</dbReference>
<evidence type="ECO:0000313" key="5">
    <source>
        <dbReference type="EMBL" id="KIO75517.1"/>
    </source>
</evidence>
<dbReference type="PANTHER" id="PTHR48105">
    <property type="entry name" value="THIOREDOXIN REDUCTASE 1-RELATED-RELATED"/>
    <property type="match status" value="1"/>
</dbReference>
<dbReference type="EMBL" id="JXRA01000098">
    <property type="protein sequence ID" value="KIO75517.1"/>
    <property type="molecule type" value="Genomic_DNA"/>
</dbReference>
<dbReference type="RefSeq" id="WP_041884870.1">
    <property type="nucleotide sequence ID" value="NZ_CP157278.1"/>
</dbReference>
<dbReference type="AlphaFoldDB" id="A0A0D0GDU9"/>